<dbReference type="InterPro" id="IPR042461">
    <property type="entry name" value="LapD_MoxY_peri_C"/>
</dbReference>
<dbReference type="SUPFAM" id="SSF141868">
    <property type="entry name" value="EAL domain-like"/>
    <property type="match status" value="1"/>
</dbReference>
<dbReference type="InterPro" id="IPR003660">
    <property type="entry name" value="HAMP_dom"/>
</dbReference>
<dbReference type="EMBL" id="MDUX01000083">
    <property type="protein sequence ID" value="KAF7597853.1"/>
    <property type="molecule type" value="Genomic_DNA"/>
</dbReference>
<dbReference type="SUPFAM" id="SSF55073">
    <property type="entry name" value="Nucleotide cyclase"/>
    <property type="match status" value="1"/>
</dbReference>
<keyword evidence="1" id="KW-0472">Membrane</keyword>
<dbReference type="Proteomes" id="UP000216107">
    <property type="component" value="Unassembled WGS sequence"/>
</dbReference>
<dbReference type="InterPro" id="IPR050706">
    <property type="entry name" value="Cyclic-di-GMP_PDE-like"/>
</dbReference>
<proteinExistence type="predicted"/>
<dbReference type="RefSeq" id="WP_095525903.1">
    <property type="nucleotide sequence ID" value="NZ_MDUX01000083.1"/>
</dbReference>
<dbReference type="InterPro" id="IPR000160">
    <property type="entry name" value="GGDEF_dom"/>
</dbReference>
<evidence type="ECO:0000259" key="3">
    <source>
        <dbReference type="PROSITE" id="PS50885"/>
    </source>
</evidence>
<gene>
    <name evidence="5" type="ORF">BGI27_16445</name>
    <name evidence="6" type="ORF">CGU29_16400</name>
</gene>
<dbReference type="Gene3D" id="6.20.270.20">
    <property type="entry name" value="LapD/MoxY periplasmic domain"/>
    <property type="match status" value="1"/>
</dbReference>
<dbReference type="Gene3D" id="3.30.110.200">
    <property type="match status" value="1"/>
</dbReference>
<feature type="domain" description="HAMP" evidence="3">
    <location>
        <begin position="170"/>
        <end position="221"/>
    </location>
</feature>
<evidence type="ECO:0000256" key="1">
    <source>
        <dbReference type="SAM" id="Phobius"/>
    </source>
</evidence>
<evidence type="ECO:0008006" key="9">
    <source>
        <dbReference type="Google" id="ProtNLM"/>
    </source>
</evidence>
<dbReference type="GO" id="GO:0007165">
    <property type="term" value="P:signal transduction"/>
    <property type="evidence" value="ECO:0007669"/>
    <property type="project" value="InterPro"/>
</dbReference>
<keyword evidence="1" id="KW-0812">Transmembrane</keyword>
<protein>
    <recommendedName>
        <fullName evidence="9">GGDEF domain-containing protein</fullName>
    </recommendedName>
</protein>
<sequence length="641" mass="69219">MSLLKRLWLRVFAVMLVALCASLLLHVMSARDYLRQQLYAQSADGAASLALSMSQQRGDPAMAELLVSALFDSGHFERIVFRDVNGAVKVARETGAPSPDVPAWFRNAASLEGAPGTALVTDGWRQLGGVEVTASARYAYRALWQGALRQALMLLVMGVALCVLLVLLLRWAAHPLKAIVSQASAIGQRRFELLPELSVPELRVVGRAMNGMVARVQAMFAEQAARIETLRTEVGRDPLTQLANRGFFLGSLRETLGDEEAAAGGVLIVVRVLDLLGLNRRIGRERTDTLIQTCAGLLSKQLPTDLPGALAGRLNGAEFGILLPGQGQAEAEAVCRQLLEGFDRLYRQEYADREPVAALAWTTYRHGEAPADVLLRVDAALMRAETSQPPLASANTEQVALAPVRAEVWRDRLQEALGARSFELAFFPVVRANGAMLHEEGMLRLVDADGKRLSAGLFMPAAIRQGLSARLDLHAVELALERLASSGGEVAVNLSPHSVDTPDFLVALRALLAGAPDLAQRLWVELSERGIGDVNRLGELSALLLEHRARLGVEHFGWQFAAMPRLHALSVDYLKLDGSFVDGIEHNDGNQRFVRAVVDVAASLDISVIAERVASEAEWRTLTGLGVAGLTGPAVTARAAN</sequence>
<feature type="transmembrane region" description="Helical" evidence="1">
    <location>
        <begin position="151"/>
        <end position="173"/>
    </location>
</feature>
<dbReference type="Gene3D" id="3.20.20.450">
    <property type="entry name" value="EAL domain"/>
    <property type="match status" value="1"/>
</dbReference>
<dbReference type="Pfam" id="PF00563">
    <property type="entry name" value="EAL"/>
    <property type="match status" value="1"/>
</dbReference>
<evidence type="ECO:0000313" key="6">
    <source>
        <dbReference type="EMBL" id="PAS91442.1"/>
    </source>
</evidence>
<evidence type="ECO:0000313" key="8">
    <source>
        <dbReference type="Proteomes" id="UP000623509"/>
    </source>
</evidence>
<evidence type="ECO:0000313" key="5">
    <source>
        <dbReference type="EMBL" id="KAF7597853.1"/>
    </source>
</evidence>
<accession>A0A272EMW8</accession>
<dbReference type="InterPro" id="IPR029787">
    <property type="entry name" value="Nucleotide_cyclase"/>
</dbReference>
<dbReference type="PROSITE" id="PS50885">
    <property type="entry name" value="HAMP"/>
    <property type="match status" value="1"/>
</dbReference>
<name>A0A272EMW8_9RHOO</name>
<dbReference type="PROSITE" id="PS50883">
    <property type="entry name" value="EAL"/>
    <property type="match status" value="1"/>
</dbReference>
<evidence type="ECO:0000259" key="2">
    <source>
        <dbReference type="PROSITE" id="PS50883"/>
    </source>
</evidence>
<feature type="domain" description="GGDEF" evidence="4">
    <location>
        <begin position="263"/>
        <end position="402"/>
    </location>
</feature>
<dbReference type="PANTHER" id="PTHR33121:SF23">
    <property type="entry name" value="CYCLIC DI-GMP PHOSPHODIESTERASE PDEB"/>
    <property type="match status" value="1"/>
</dbReference>
<dbReference type="InterPro" id="IPR035919">
    <property type="entry name" value="EAL_sf"/>
</dbReference>
<organism evidence="6 7">
    <name type="scientific">Candidatus Dactylopiibacterium carminicum</name>
    <dbReference type="NCBI Taxonomy" id="857335"/>
    <lineage>
        <taxon>Bacteria</taxon>
        <taxon>Pseudomonadati</taxon>
        <taxon>Pseudomonadota</taxon>
        <taxon>Betaproteobacteria</taxon>
        <taxon>Rhodocyclales</taxon>
        <taxon>Rhodocyclaceae</taxon>
        <taxon>Candidatus Dactylopiibacterium</taxon>
    </lineage>
</organism>
<dbReference type="InterPro" id="IPR001633">
    <property type="entry name" value="EAL_dom"/>
</dbReference>
<dbReference type="Pfam" id="PF16448">
    <property type="entry name" value="LapD_MoxY_N"/>
    <property type="match status" value="1"/>
</dbReference>
<dbReference type="OrthoDB" id="5894408at2"/>
<evidence type="ECO:0000259" key="4">
    <source>
        <dbReference type="PROSITE" id="PS50887"/>
    </source>
</evidence>
<dbReference type="Pfam" id="PF00990">
    <property type="entry name" value="GGDEF"/>
    <property type="match status" value="1"/>
</dbReference>
<keyword evidence="8" id="KW-1185">Reference proteome</keyword>
<dbReference type="InterPro" id="IPR043128">
    <property type="entry name" value="Rev_trsase/Diguanyl_cyclase"/>
</dbReference>
<comment type="caution">
    <text evidence="6">The sequence shown here is derived from an EMBL/GenBank/DDBJ whole genome shotgun (WGS) entry which is preliminary data.</text>
</comment>
<reference evidence="5 8" key="1">
    <citation type="submission" date="2016-08" db="EMBL/GenBank/DDBJ databases">
        <title>Candidatus Dactylopiibacterium carminicum genome sequence.</title>
        <authorList>
            <person name="Ramirez-Puebla S.T."/>
            <person name="Ormeno-Orrillo E."/>
            <person name="Vera-Ponce De Leon A."/>
            <person name="Luis L."/>
            <person name="Sanchez-Flores A."/>
            <person name="Monica R."/>
            <person name="Martinez-Romero E."/>
        </authorList>
    </citation>
    <scope>NUCLEOTIDE SEQUENCE [LARGE SCALE GENOMIC DNA]</scope>
    <source>
        <strain evidence="5">END1</strain>
    </source>
</reference>
<dbReference type="GO" id="GO:0016020">
    <property type="term" value="C:membrane"/>
    <property type="evidence" value="ECO:0007669"/>
    <property type="project" value="InterPro"/>
</dbReference>
<dbReference type="AlphaFoldDB" id="A0A272EMW8"/>
<reference evidence="6 7" key="2">
    <citation type="submission" date="2017-07" db="EMBL/GenBank/DDBJ databases">
        <title>Candidatus Dactylopiibacterium carminicum, a nitrogen-fixing symbiont of the cochineal insect Dactylopius coccus and Dactylopius opuntiae (Hemiptera: Coccoidea: Dactylopiidae).</title>
        <authorList>
            <person name="Vera A."/>
        </authorList>
    </citation>
    <scope>NUCLEOTIDE SEQUENCE [LARGE SCALE GENOMIC DNA]</scope>
    <source>
        <strain evidence="6 7">NFDCM</strain>
    </source>
</reference>
<keyword evidence="1" id="KW-1133">Transmembrane helix</keyword>
<dbReference type="SMART" id="SM00052">
    <property type="entry name" value="EAL"/>
    <property type="match status" value="1"/>
</dbReference>
<dbReference type="PROSITE" id="PS50887">
    <property type="entry name" value="GGDEF"/>
    <property type="match status" value="1"/>
</dbReference>
<dbReference type="InterPro" id="IPR032244">
    <property type="entry name" value="LapD_MoxY_N"/>
</dbReference>
<dbReference type="SMART" id="SM00304">
    <property type="entry name" value="HAMP"/>
    <property type="match status" value="1"/>
</dbReference>
<evidence type="ECO:0000313" key="7">
    <source>
        <dbReference type="Proteomes" id="UP000216107"/>
    </source>
</evidence>
<feature type="transmembrane region" description="Helical" evidence="1">
    <location>
        <begin position="6"/>
        <end position="27"/>
    </location>
</feature>
<dbReference type="PANTHER" id="PTHR33121">
    <property type="entry name" value="CYCLIC DI-GMP PHOSPHODIESTERASE PDEF"/>
    <property type="match status" value="1"/>
</dbReference>
<dbReference type="CDD" id="cd01948">
    <property type="entry name" value="EAL"/>
    <property type="match status" value="1"/>
</dbReference>
<dbReference type="Proteomes" id="UP000623509">
    <property type="component" value="Unassembled WGS sequence"/>
</dbReference>
<dbReference type="SMART" id="SM00267">
    <property type="entry name" value="GGDEF"/>
    <property type="match status" value="1"/>
</dbReference>
<dbReference type="GO" id="GO:0071111">
    <property type="term" value="F:cyclic-guanylate-specific phosphodiesterase activity"/>
    <property type="evidence" value="ECO:0007669"/>
    <property type="project" value="InterPro"/>
</dbReference>
<dbReference type="Gene3D" id="3.30.70.270">
    <property type="match status" value="1"/>
</dbReference>
<feature type="domain" description="EAL" evidence="2">
    <location>
        <begin position="406"/>
        <end position="641"/>
    </location>
</feature>
<dbReference type="EMBL" id="NMRN01000085">
    <property type="protein sequence ID" value="PAS91442.1"/>
    <property type="molecule type" value="Genomic_DNA"/>
</dbReference>